<protein>
    <recommendedName>
        <fullName evidence="3">Endonuclease/exonuclease/phosphatase domain-containing protein</fullName>
    </recommendedName>
</protein>
<organism evidence="1 2">
    <name type="scientific">Trichonephila clavipes</name>
    <name type="common">Golden silk orbweaver</name>
    <name type="synonym">Nephila clavipes</name>
    <dbReference type="NCBI Taxonomy" id="2585209"/>
    <lineage>
        <taxon>Eukaryota</taxon>
        <taxon>Metazoa</taxon>
        <taxon>Ecdysozoa</taxon>
        <taxon>Arthropoda</taxon>
        <taxon>Chelicerata</taxon>
        <taxon>Arachnida</taxon>
        <taxon>Araneae</taxon>
        <taxon>Araneomorphae</taxon>
        <taxon>Entelegynae</taxon>
        <taxon>Araneoidea</taxon>
        <taxon>Nephilidae</taxon>
        <taxon>Trichonephila</taxon>
    </lineage>
</organism>
<name>A0A8X6T279_TRICX</name>
<dbReference type="InterPro" id="IPR036691">
    <property type="entry name" value="Endo/exonu/phosph_ase_sf"/>
</dbReference>
<dbReference type="SUPFAM" id="SSF56219">
    <property type="entry name" value="DNase I-like"/>
    <property type="match status" value="1"/>
</dbReference>
<evidence type="ECO:0000313" key="1">
    <source>
        <dbReference type="EMBL" id="GFY21928.1"/>
    </source>
</evidence>
<accession>A0A8X6T279</accession>
<dbReference type="AlphaFoldDB" id="A0A8X6T279"/>
<proteinExistence type="predicted"/>
<sequence>MWNHPNNSIRGCELRTFTDILDLTIAYPDSPTRFGYRSSNTLDIAVINNFHFPFTINSSDHNPVFLNFSFLLRIHRYNHRAITTCWSSFKNNLNTMVRLEDFAGINNPNVLEVKIALFTFAVRTADQLASKPIENKKHTYTPNRIQELIREKNRAKKLFSQHFKSCTQNFIL</sequence>
<reference evidence="1" key="1">
    <citation type="submission" date="2020-08" db="EMBL/GenBank/DDBJ databases">
        <title>Multicomponent nature underlies the extraordinary mechanical properties of spider dragline silk.</title>
        <authorList>
            <person name="Kono N."/>
            <person name="Nakamura H."/>
            <person name="Mori M."/>
            <person name="Yoshida Y."/>
            <person name="Ohtoshi R."/>
            <person name="Malay A.D."/>
            <person name="Moran D.A.P."/>
            <person name="Tomita M."/>
            <person name="Numata K."/>
            <person name="Arakawa K."/>
        </authorList>
    </citation>
    <scope>NUCLEOTIDE SEQUENCE</scope>
</reference>
<evidence type="ECO:0000313" key="2">
    <source>
        <dbReference type="Proteomes" id="UP000887159"/>
    </source>
</evidence>
<dbReference type="Proteomes" id="UP000887159">
    <property type="component" value="Unassembled WGS sequence"/>
</dbReference>
<dbReference type="EMBL" id="BMAU01021359">
    <property type="protein sequence ID" value="GFY21928.1"/>
    <property type="molecule type" value="Genomic_DNA"/>
</dbReference>
<keyword evidence="2" id="KW-1185">Reference proteome</keyword>
<comment type="caution">
    <text evidence="1">The sequence shown here is derived from an EMBL/GenBank/DDBJ whole genome shotgun (WGS) entry which is preliminary data.</text>
</comment>
<gene>
    <name evidence="1" type="ORF">TNCV_3295721</name>
</gene>
<evidence type="ECO:0008006" key="3">
    <source>
        <dbReference type="Google" id="ProtNLM"/>
    </source>
</evidence>